<keyword evidence="2" id="KW-1185">Reference proteome</keyword>
<dbReference type="Proteomes" id="UP000054217">
    <property type="component" value="Unassembled WGS sequence"/>
</dbReference>
<accession>A0A0C3PZ58</accession>
<evidence type="ECO:0000313" key="2">
    <source>
        <dbReference type="Proteomes" id="UP000054217"/>
    </source>
</evidence>
<dbReference type="HOGENOM" id="CLU_148828_1_0_1"/>
<evidence type="ECO:0000313" key="1">
    <source>
        <dbReference type="EMBL" id="KIO15086.1"/>
    </source>
</evidence>
<reference evidence="1 2" key="1">
    <citation type="submission" date="2014-04" db="EMBL/GenBank/DDBJ databases">
        <authorList>
            <consortium name="DOE Joint Genome Institute"/>
            <person name="Kuo A."/>
            <person name="Kohler A."/>
            <person name="Costa M.D."/>
            <person name="Nagy L.G."/>
            <person name="Floudas D."/>
            <person name="Copeland A."/>
            <person name="Barry K.W."/>
            <person name="Cichocki N."/>
            <person name="Veneault-Fourrey C."/>
            <person name="LaButti K."/>
            <person name="Lindquist E.A."/>
            <person name="Lipzen A."/>
            <person name="Lundell T."/>
            <person name="Morin E."/>
            <person name="Murat C."/>
            <person name="Sun H."/>
            <person name="Tunlid A."/>
            <person name="Henrissat B."/>
            <person name="Grigoriev I.V."/>
            <person name="Hibbett D.S."/>
            <person name="Martin F."/>
            <person name="Nordberg H.P."/>
            <person name="Cantor M.N."/>
            <person name="Hua S.X."/>
        </authorList>
    </citation>
    <scope>NUCLEOTIDE SEQUENCE [LARGE SCALE GENOMIC DNA]</scope>
    <source>
        <strain evidence="1 2">Marx 270</strain>
    </source>
</reference>
<reference evidence="2" key="2">
    <citation type="submission" date="2015-01" db="EMBL/GenBank/DDBJ databases">
        <title>Evolutionary Origins and Diversification of the Mycorrhizal Mutualists.</title>
        <authorList>
            <consortium name="DOE Joint Genome Institute"/>
            <consortium name="Mycorrhizal Genomics Consortium"/>
            <person name="Kohler A."/>
            <person name="Kuo A."/>
            <person name="Nagy L.G."/>
            <person name="Floudas D."/>
            <person name="Copeland A."/>
            <person name="Barry K.W."/>
            <person name="Cichocki N."/>
            <person name="Veneault-Fourrey C."/>
            <person name="LaButti K."/>
            <person name="Lindquist E.A."/>
            <person name="Lipzen A."/>
            <person name="Lundell T."/>
            <person name="Morin E."/>
            <person name="Murat C."/>
            <person name="Riley R."/>
            <person name="Ohm R."/>
            <person name="Sun H."/>
            <person name="Tunlid A."/>
            <person name="Henrissat B."/>
            <person name="Grigoriev I.V."/>
            <person name="Hibbett D.S."/>
            <person name="Martin F."/>
        </authorList>
    </citation>
    <scope>NUCLEOTIDE SEQUENCE [LARGE SCALE GENOMIC DNA]</scope>
    <source>
        <strain evidence="2">Marx 270</strain>
    </source>
</reference>
<gene>
    <name evidence="1" type="ORF">M404DRAFT_991784</name>
</gene>
<dbReference type="EMBL" id="KN831944">
    <property type="protein sequence ID" value="KIO15086.1"/>
    <property type="molecule type" value="Genomic_DNA"/>
</dbReference>
<sequence length="133" mass="15246">MNAPVMMQGHIPNDGETHAVLAFLLGNRLSGPRMMTVRSEGTEADDVSVAEVESVFQPGTTIQRTRIEVNGRLYLVYFDCPSHQQDRENGSYLFLRMTNWGRAENLRPEDDIMDIMEVLDRYVVSWHNYAHCI</sequence>
<name>A0A0C3PZ58_PISTI</name>
<protein>
    <submittedName>
        <fullName evidence="1">Uncharacterized protein</fullName>
    </submittedName>
</protein>
<dbReference type="AlphaFoldDB" id="A0A0C3PZ58"/>
<proteinExistence type="predicted"/>
<dbReference type="InParanoid" id="A0A0C3PZ58"/>
<organism evidence="1 2">
    <name type="scientific">Pisolithus tinctorius Marx 270</name>
    <dbReference type="NCBI Taxonomy" id="870435"/>
    <lineage>
        <taxon>Eukaryota</taxon>
        <taxon>Fungi</taxon>
        <taxon>Dikarya</taxon>
        <taxon>Basidiomycota</taxon>
        <taxon>Agaricomycotina</taxon>
        <taxon>Agaricomycetes</taxon>
        <taxon>Agaricomycetidae</taxon>
        <taxon>Boletales</taxon>
        <taxon>Sclerodermatineae</taxon>
        <taxon>Pisolithaceae</taxon>
        <taxon>Pisolithus</taxon>
    </lineage>
</organism>